<dbReference type="Pfam" id="PF08713">
    <property type="entry name" value="DNA_alkylation"/>
    <property type="match status" value="1"/>
</dbReference>
<dbReference type="InterPro" id="IPR014825">
    <property type="entry name" value="DNA_alkylation"/>
</dbReference>
<protein>
    <submittedName>
        <fullName evidence="1">3-methyladenine DNA glycosylase AlkD</fullName>
    </submittedName>
</protein>
<keyword evidence="2" id="KW-1185">Reference proteome</keyword>
<evidence type="ECO:0000313" key="1">
    <source>
        <dbReference type="EMBL" id="PXX47131.1"/>
    </source>
</evidence>
<dbReference type="EMBL" id="QJKB01000001">
    <property type="protein sequence ID" value="PXX47131.1"/>
    <property type="molecule type" value="Genomic_DNA"/>
</dbReference>
<name>A0A318JDS6_9BURK</name>
<dbReference type="SUPFAM" id="SSF48371">
    <property type="entry name" value="ARM repeat"/>
    <property type="match status" value="1"/>
</dbReference>
<gene>
    <name evidence="1" type="ORF">DFR42_101707</name>
</gene>
<sequence length="230" mass="26504">MKEIISQCRLSLLPLADPVRALAMRAYMKNRFEFLGIPAPDRRKACVDIIRQLKTADADELLQIANALWDCEQREYQYLAVDILAKHYRRLRLEDVPALLTLVQQKSWWDTVDGLAGVVGDVLQQNLTASRDVQAGMDKALGHLDFWVRRIALLHQLGWREQTDVNRLFAYALALADEKEFFIRKAIGWALRDYAWHDPAAIRDFLQENQGRFSGLTQREAAKNLEKLGK</sequence>
<dbReference type="PANTHER" id="PTHR34070:SF1">
    <property type="entry name" value="DNA ALKYLATION REPAIR PROTEIN"/>
    <property type="match status" value="1"/>
</dbReference>
<dbReference type="Proteomes" id="UP000247792">
    <property type="component" value="Unassembled WGS sequence"/>
</dbReference>
<dbReference type="OrthoDB" id="9775346at2"/>
<dbReference type="AlphaFoldDB" id="A0A318JDS6"/>
<accession>A0A318JDS6</accession>
<dbReference type="CDD" id="cd07064">
    <property type="entry name" value="AlkD_like_1"/>
    <property type="match status" value="1"/>
</dbReference>
<dbReference type="RefSeq" id="WP_110253539.1">
    <property type="nucleotide sequence ID" value="NZ_QJKB01000001.1"/>
</dbReference>
<dbReference type="PANTHER" id="PTHR34070">
    <property type="entry name" value="ARMADILLO-TYPE FOLD"/>
    <property type="match status" value="1"/>
</dbReference>
<organism evidence="1 2">
    <name type="scientific">Undibacterium pigrum</name>
    <dbReference type="NCBI Taxonomy" id="401470"/>
    <lineage>
        <taxon>Bacteria</taxon>
        <taxon>Pseudomonadati</taxon>
        <taxon>Pseudomonadota</taxon>
        <taxon>Betaproteobacteria</taxon>
        <taxon>Burkholderiales</taxon>
        <taxon>Oxalobacteraceae</taxon>
        <taxon>Undibacterium</taxon>
    </lineage>
</organism>
<evidence type="ECO:0000313" key="2">
    <source>
        <dbReference type="Proteomes" id="UP000247792"/>
    </source>
</evidence>
<comment type="caution">
    <text evidence="1">The sequence shown here is derived from an EMBL/GenBank/DDBJ whole genome shotgun (WGS) entry which is preliminary data.</text>
</comment>
<dbReference type="Gene3D" id="1.20.1660.10">
    <property type="entry name" value="Hypothetical protein (EF3068)"/>
    <property type="match status" value="1"/>
</dbReference>
<dbReference type="Gene3D" id="1.25.40.290">
    <property type="entry name" value="ARM repeat domains"/>
    <property type="match status" value="1"/>
</dbReference>
<proteinExistence type="predicted"/>
<dbReference type="InterPro" id="IPR016024">
    <property type="entry name" value="ARM-type_fold"/>
</dbReference>
<reference evidence="1 2" key="1">
    <citation type="submission" date="2018-05" db="EMBL/GenBank/DDBJ databases">
        <title>Genomic Encyclopedia of Type Strains, Phase IV (KMG-IV): sequencing the most valuable type-strain genomes for metagenomic binning, comparative biology and taxonomic classification.</title>
        <authorList>
            <person name="Goeker M."/>
        </authorList>
    </citation>
    <scope>NUCLEOTIDE SEQUENCE [LARGE SCALE GENOMIC DNA]</scope>
    <source>
        <strain evidence="1 2">DSM 19792</strain>
    </source>
</reference>